<dbReference type="AlphaFoldDB" id="A0A811RR59"/>
<feature type="region of interest" description="Disordered" evidence="1">
    <location>
        <begin position="1"/>
        <end position="22"/>
    </location>
</feature>
<organism evidence="2 3">
    <name type="scientific">Miscanthus lutarioriparius</name>
    <dbReference type="NCBI Taxonomy" id="422564"/>
    <lineage>
        <taxon>Eukaryota</taxon>
        <taxon>Viridiplantae</taxon>
        <taxon>Streptophyta</taxon>
        <taxon>Embryophyta</taxon>
        <taxon>Tracheophyta</taxon>
        <taxon>Spermatophyta</taxon>
        <taxon>Magnoliopsida</taxon>
        <taxon>Liliopsida</taxon>
        <taxon>Poales</taxon>
        <taxon>Poaceae</taxon>
        <taxon>PACMAD clade</taxon>
        <taxon>Panicoideae</taxon>
        <taxon>Andropogonodae</taxon>
        <taxon>Andropogoneae</taxon>
        <taxon>Saccharinae</taxon>
        <taxon>Miscanthus</taxon>
    </lineage>
</organism>
<dbReference type="Proteomes" id="UP000604825">
    <property type="component" value="Unassembled WGS sequence"/>
</dbReference>
<dbReference type="EMBL" id="CAJGYO010000016">
    <property type="protein sequence ID" value="CAD6272230.1"/>
    <property type="molecule type" value="Genomic_DNA"/>
</dbReference>
<dbReference type="InterPro" id="IPR053253">
    <property type="entry name" value="Sex_diff_modulator"/>
</dbReference>
<feature type="compositionally biased region" description="Pro residues" evidence="1">
    <location>
        <begin position="187"/>
        <end position="197"/>
    </location>
</feature>
<feature type="region of interest" description="Disordered" evidence="1">
    <location>
        <begin position="714"/>
        <end position="752"/>
    </location>
</feature>
<evidence type="ECO:0000256" key="1">
    <source>
        <dbReference type="SAM" id="MobiDB-lite"/>
    </source>
</evidence>
<feature type="compositionally biased region" description="Acidic residues" evidence="1">
    <location>
        <begin position="518"/>
        <end position="531"/>
    </location>
</feature>
<feature type="compositionally biased region" description="Basic and acidic residues" evidence="1">
    <location>
        <begin position="728"/>
        <end position="740"/>
    </location>
</feature>
<proteinExistence type="predicted"/>
<reference evidence="2" key="1">
    <citation type="submission" date="2020-10" db="EMBL/GenBank/DDBJ databases">
        <authorList>
            <person name="Han B."/>
            <person name="Lu T."/>
            <person name="Zhao Q."/>
            <person name="Huang X."/>
            <person name="Zhao Y."/>
        </authorList>
    </citation>
    <scope>NUCLEOTIDE SEQUENCE</scope>
</reference>
<dbReference type="PANTHER" id="PTHR33087:SF38">
    <property type="entry name" value="OS10G0201600 PROTEIN"/>
    <property type="match status" value="1"/>
</dbReference>
<keyword evidence="3" id="KW-1185">Reference proteome</keyword>
<evidence type="ECO:0000313" key="3">
    <source>
        <dbReference type="Proteomes" id="UP000604825"/>
    </source>
</evidence>
<feature type="region of interest" description="Disordered" evidence="1">
    <location>
        <begin position="210"/>
        <end position="233"/>
    </location>
</feature>
<sequence length="767" mass="82044">MDPGSCSRRSWDDEVEEDEAARSAARSALLELPPLAAAAHAACVLRASSLDPDAEPFVASPGGEDDRLHFTDSEASFGDSDAPPPSSRGKEILRPRRARRRQRRRPRRGEGASWRMPSEPQLLLHHRRTAVLPPSLFTHHACRSSRMPMVSGRCREGVAGGGWRSHDARSAAKIASARLVSTGRQPSVPPVCEPPTPESAAMVSARMEPVAGEPAEEEQAVSGPPVDAPASGRGDGACVDAGVGLHINTGAAAAGHGDGAGPSRPDRPHGYPHSLLRRVEKPLASPRTRARTPLLELVIVPRTPALQAAEEALSLTLLAMVVGTRPAVTPAMVRMHLLQHFGIDEERVSVRRTRSDDFIVCFTNQEDLDVVLGTPTPEGAPFALCWRWWSRLIMGSAGAFRYRVLVGMKGIPSHARLSEVAQVILGSSGAKAEIANPEALDDPDDERELFVAAWCAHPDLIADEKIMSVLEPEEEHDGGSPLYLRPHEIIHDKVPALYYLVRLRIVEFQDCHTPPPSSDEDYGYNDDEDSDNSNYNGFHPGFGGGGDGGARPRTTRFAGLDEPRLGRGSGPTFRARETSALGGGLVPVWPGRLDQCGSGSSSPRGPPWSPINFLEQAGGHSSPAQACLMAQDAEAFFGSSSASSLSRAAATAILGEQATTSVTMPAADFVASFKKPLMPPVIQSLPRLRITWAVRARSDGVDDSELVPKRSARLAAKSKNRLHQPEAQAKEGYDEARGGRGGDPAPGRGLILGVSDSVRPAIVRVHS</sequence>
<dbReference type="OrthoDB" id="696508at2759"/>
<feature type="region of interest" description="Disordered" evidence="1">
    <location>
        <begin position="510"/>
        <end position="573"/>
    </location>
</feature>
<feature type="region of interest" description="Disordered" evidence="1">
    <location>
        <begin position="52"/>
        <end position="115"/>
    </location>
</feature>
<gene>
    <name evidence="2" type="ORF">NCGR_LOCUS55505</name>
</gene>
<feature type="compositionally biased region" description="Gly residues" evidence="1">
    <location>
        <begin position="540"/>
        <end position="549"/>
    </location>
</feature>
<feature type="compositionally biased region" description="Basic residues" evidence="1">
    <location>
        <begin position="95"/>
        <end position="107"/>
    </location>
</feature>
<accession>A0A811RR59</accession>
<name>A0A811RR59_9POAL</name>
<comment type="caution">
    <text evidence="2">The sequence shown here is derived from an EMBL/GenBank/DDBJ whole genome shotgun (WGS) entry which is preliminary data.</text>
</comment>
<dbReference type="PANTHER" id="PTHR33087">
    <property type="entry name" value="OS07G0539200 PROTEIN"/>
    <property type="match status" value="1"/>
</dbReference>
<feature type="region of interest" description="Disordered" evidence="1">
    <location>
        <begin position="253"/>
        <end position="273"/>
    </location>
</feature>
<protein>
    <submittedName>
        <fullName evidence="2">Uncharacterized protein</fullName>
    </submittedName>
</protein>
<evidence type="ECO:0000313" key="2">
    <source>
        <dbReference type="EMBL" id="CAD6272230.1"/>
    </source>
</evidence>
<feature type="region of interest" description="Disordered" evidence="1">
    <location>
        <begin position="180"/>
        <end position="199"/>
    </location>
</feature>